<comment type="similarity">
    <text evidence="2">Belongs to the bacterial solute-binding protein SsuA/TauA family.</text>
</comment>
<name>A0A9W6FLC0_XANFL</name>
<dbReference type="Gene3D" id="3.40.190.10">
    <property type="entry name" value="Periplasmic binding protein-like II"/>
    <property type="match status" value="2"/>
</dbReference>
<evidence type="ECO:0000259" key="5">
    <source>
        <dbReference type="Pfam" id="PF09084"/>
    </source>
</evidence>
<comment type="caution">
    <text evidence="6">The sequence shown here is derived from an EMBL/GenBank/DDBJ whole genome shotgun (WGS) entry which is preliminary data.</text>
</comment>
<dbReference type="SUPFAM" id="SSF53850">
    <property type="entry name" value="Periplasmic binding protein-like II"/>
    <property type="match status" value="1"/>
</dbReference>
<feature type="signal peptide" evidence="4">
    <location>
        <begin position="1"/>
        <end position="27"/>
    </location>
</feature>
<feature type="chain" id="PRO_5040861739" evidence="4">
    <location>
        <begin position="28"/>
        <end position="323"/>
    </location>
</feature>
<dbReference type="Pfam" id="PF09084">
    <property type="entry name" value="NMT1"/>
    <property type="match status" value="1"/>
</dbReference>
<proteinExistence type="inferred from homology"/>
<dbReference type="GeneID" id="95764675"/>
<dbReference type="EMBL" id="JAVDPY010000007">
    <property type="protein sequence ID" value="MDR6335224.1"/>
    <property type="molecule type" value="Genomic_DNA"/>
</dbReference>
<reference evidence="7 9" key="2">
    <citation type="submission" date="2023-07" db="EMBL/GenBank/DDBJ databases">
        <title>Genomic Encyclopedia of Type Strains, Phase IV (KMG-IV): sequencing the most valuable type-strain genomes for metagenomic binning, comparative biology and taxonomic classification.</title>
        <authorList>
            <person name="Goeker M."/>
        </authorList>
    </citation>
    <scope>NUCLEOTIDE SEQUENCE [LARGE SCALE GENOMIC DNA]</scope>
    <source>
        <strain evidence="7 9">DSM 338</strain>
    </source>
</reference>
<comment type="subcellular location">
    <subcellularLocation>
        <location evidence="1">Periplasm</location>
    </subcellularLocation>
</comment>
<sequence>MRRRFQSLLFAAALLPLAGLSSVAAKAEDLLKIGVAQLSAGGLPVLVADQKGFFAAEGLKYERLDFKGGGPVAQALASGSIDLCICAADHAVHLQDRGLGGKVLVALAEQHSYALIGKADSTARSIADLKGEKIGITTAGSLTDTTVRYAIRKAGFDPDKDFVLLSVGRAGAQKAALQAGAIAGGMFSTPDIQIVMAEKGAYRIIEDFRKLPYPAQDLIATDTWLKAHPEDARKVARAVVKALRLIQQDKTVLYPAIKALFPEMKDDAMVAQLADDLASGYLSKDGVMSPESFNFLMSMMTIAEPKLKPVPYADIVALSYLPK</sequence>
<feature type="domain" description="SsuA/THI5-like" evidence="5">
    <location>
        <begin position="44"/>
        <end position="246"/>
    </location>
</feature>
<dbReference type="Proteomes" id="UP001245370">
    <property type="component" value="Unassembled WGS sequence"/>
</dbReference>
<evidence type="ECO:0000256" key="2">
    <source>
        <dbReference type="ARBA" id="ARBA00010742"/>
    </source>
</evidence>
<keyword evidence="3 4" id="KW-0732">Signal</keyword>
<evidence type="ECO:0000256" key="1">
    <source>
        <dbReference type="ARBA" id="ARBA00004418"/>
    </source>
</evidence>
<reference evidence="6" key="1">
    <citation type="submission" date="2022-12" db="EMBL/GenBank/DDBJ databases">
        <title>Reference genome sequencing for broad-spectrum identification of bacterial and archaeal isolates by mass spectrometry.</title>
        <authorList>
            <person name="Sekiguchi Y."/>
            <person name="Tourlousse D.M."/>
        </authorList>
    </citation>
    <scope>NUCLEOTIDE SEQUENCE</scope>
    <source>
        <strain evidence="6">301</strain>
    </source>
</reference>
<evidence type="ECO:0000256" key="4">
    <source>
        <dbReference type="SAM" id="SignalP"/>
    </source>
</evidence>
<evidence type="ECO:0000313" key="6">
    <source>
        <dbReference type="EMBL" id="GLI24226.1"/>
    </source>
</evidence>
<dbReference type="EMBL" id="BSDO01000006">
    <property type="protein sequence ID" value="GLI24226.1"/>
    <property type="molecule type" value="Genomic_DNA"/>
</dbReference>
<dbReference type="AlphaFoldDB" id="A0A9W6FLC0"/>
<dbReference type="PANTHER" id="PTHR30024:SF47">
    <property type="entry name" value="TAURINE-BINDING PERIPLASMIC PROTEIN"/>
    <property type="match status" value="1"/>
</dbReference>
<organism evidence="6 8">
    <name type="scientific">Xanthobacter flavus</name>
    <dbReference type="NCBI Taxonomy" id="281"/>
    <lineage>
        <taxon>Bacteria</taxon>
        <taxon>Pseudomonadati</taxon>
        <taxon>Pseudomonadota</taxon>
        <taxon>Alphaproteobacteria</taxon>
        <taxon>Hyphomicrobiales</taxon>
        <taxon>Xanthobacteraceae</taxon>
        <taxon>Xanthobacter</taxon>
    </lineage>
</organism>
<dbReference type="InterPro" id="IPR015168">
    <property type="entry name" value="SsuA/THI5"/>
</dbReference>
<evidence type="ECO:0000313" key="9">
    <source>
        <dbReference type="Proteomes" id="UP001245370"/>
    </source>
</evidence>
<dbReference type="RefSeq" id="WP_281809017.1">
    <property type="nucleotide sequence ID" value="NZ_BSDO01000006.1"/>
</dbReference>
<evidence type="ECO:0000313" key="7">
    <source>
        <dbReference type="EMBL" id="MDR6335224.1"/>
    </source>
</evidence>
<evidence type="ECO:0000313" key="8">
    <source>
        <dbReference type="Proteomes" id="UP001144397"/>
    </source>
</evidence>
<dbReference type="Proteomes" id="UP001144397">
    <property type="component" value="Unassembled WGS sequence"/>
</dbReference>
<dbReference type="GO" id="GO:0042597">
    <property type="term" value="C:periplasmic space"/>
    <property type="evidence" value="ECO:0007669"/>
    <property type="project" value="UniProtKB-SubCell"/>
</dbReference>
<evidence type="ECO:0000256" key="3">
    <source>
        <dbReference type="ARBA" id="ARBA00022729"/>
    </source>
</evidence>
<accession>A0A9W6FLC0</accession>
<gene>
    <name evidence="7" type="ORF">GGQ86_003719</name>
    <name evidence="6" type="ORF">XFLAVUS301_39000</name>
</gene>
<protein>
    <submittedName>
        <fullName evidence="7">NitT/TauT family transport system substrate-binding protein</fullName>
    </submittedName>
</protein>
<dbReference type="PANTHER" id="PTHR30024">
    <property type="entry name" value="ALIPHATIC SULFONATES-BINDING PROTEIN-RELATED"/>
    <property type="match status" value="1"/>
</dbReference>
<keyword evidence="9" id="KW-1185">Reference proteome</keyword>
<dbReference type="GO" id="GO:0042918">
    <property type="term" value="P:alkanesulfonate transmembrane transport"/>
    <property type="evidence" value="ECO:0007669"/>
    <property type="project" value="TreeGrafter"/>
</dbReference>